<reference evidence="7 8" key="2">
    <citation type="submission" date="2018-11" db="EMBL/GenBank/DDBJ databases">
        <authorList>
            <consortium name="Pathogen Informatics"/>
        </authorList>
    </citation>
    <scope>NUCLEOTIDE SEQUENCE [LARGE SCALE GENOMIC DNA]</scope>
    <source>
        <strain evidence="7 8">MHpl1</strain>
    </source>
</reference>
<evidence type="ECO:0000256" key="5">
    <source>
        <dbReference type="SAM" id="Phobius"/>
    </source>
</evidence>
<dbReference type="PIRSF" id="PIRSF037016">
    <property type="entry name" value="Pseudouridin_synth_euk_prd"/>
    <property type="match status" value="1"/>
</dbReference>
<gene>
    <name evidence="7" type="ORF">HPLM_LOCUS16815</name>
</gene>
<evidence type="ECO:0000313" key="7">
    <source>
        <dbReference type="EMBL" id="VDO61835.1"/>
    </source>
</evidence>
<dbReference type="PROSITE" id="PS01268">
    <property type="entry name" value="UPF0024"/>
    <property type="match status" value="1"/>
</dbReference>
<reference evidence="9" key="1">
    <citation type="submission" date="2016-04" db="UniProtKB">
        <authorList>
            <consortium name="WormBaseParasite"/>
        </authorList>
    </citation>
    <scope>IDENTIFICATION</scope>
</reference>
<dbReference type="GO" id="GO:0005634">
    <property type="term" value="C:nucleus"/>
    <property type="evidence" value="ECO:0007669"/>
    <property type="project" value="TreeGrafter"/>
</dbReference>
<dbReference type="PANTHER" id="PTHR13326">
    <property type="entry name" value="TRNA PSEUDOURIDINE SYNTHASE D"/>
    <property type="match status" value="1"/>
</dbReference>
<keyword evidence="5" id="KW-1133">Transmembrane helix</keyword>
<dbReference type="GO" id="GO:0001522">
    <property type="term" value="P:pseudouridine synthesis"/>
    <property type="evidence" value="ECO:0007669"/>
    <property type="project" value="InterPro"/>
</dbReference>
<keyword evidence="5" id="KW-0472">Membrane</keyword>
<dbReference type="AlphaFoldDB" id="A0A158QR81"/>
<keyword evidence="8" id="KW-1185">Reference proteome</keyword>
<sequence length="470" mass="53656">MEQDFGLSNYIGERKVSVPCVLKELYSDFIVQEVLGMFLLWNHFLLLFTFLPLPFIDDRSVLQLRTADDIKNYIKEEEERGVDETVTVPPFLNSEQLASLDALNKSSEPLLISCEGFSKDDRKALHEFVRMRYHGKLNTETKENSIEVSYFGIDNRSRKRKRWHKDCPNQGHFTLAKENKDTSYALGVIAKFLNVNTNTFRTHGIKDRRAITCQRVSCNRIEKERILSLNSRLRDIIVYDFEYENDELKMGGHWGNRFSIILRSIPPELESTLTGRLEELEEKGFINYFGMQRFGSCGTSTAEVGKLILKRDWEGAVALVLNNDHLPGYLGSVGDALRCWKQTKDASQALRYLKGSQAYASIEAIIFKCLARGGTWQKCITEALPMNLRSLYVVSRRISENGTTVQPDDVGLDGKKLPSEASPFDIYIPLPGEASNFEKNYGQKLLVLTFICWSTESESVVQCRNGMKKC</sequence>
<dbReference type="InterPro" id="IPR020119">
    <property type="entry name" value="PsdUridine_synth_TruD_CS"/>
</dbReference>
<dbReference type="STRING" id="6290.A0A158QR81"/>
<dbReference type="InterPro" id="IPR011760">
    <property type="entry name" value="PsdUridine_synth_TruD_insert"/>
</dbReference>
<name>A0A158QR81_HAEPC</name>
<dbReference type="WBParaSite" id="HPLM_0001682301-mRNA-1">
    <property type="protein sequence ID" value="HPLM_0001682301-mRNA-1"/>
    <property type="gene ID" value="HPLM_0001682301"/>
</dbReference>
<evidence type="ECO:0000256" key="2">
    <source>
        <dbReference type="ARBA" id="ARBA00022694"/>
    </source>
</evidence>
<dbReference type="PANTHER" id="PTHR13326:SF31">
    <property type="entry name" value="PSEUDOURIDYLATE SYNTHASE 7 HOMOLOG"/>
    <property type="match status" value="1"/>
</dbReference>
<keyword evidence="5" id="KW-0812">Transmembrane</keyword>
<proteinExistence type="inferred from homology"/>
<dbReference type="GO" id="GO:0009982">
    <property type="term" value="F:pseudouridine synthase activity"/>
    <property type="evidence" value="ECO:0007669"/>
    <property type="project" value="InterPro"/>
</dbReference>
<dbReference type="InterPro" id="IPR020103">
    <property type="entry name" value="PsdUridine_synth_cat_dom_sf"/>
</dbReference>
<dbReference type="GO" id="GO:0003723">
    <property type="term" value="F:RNA binding"/>
    <property type="evidence" value="ECO:0007669"/>
    <property type="project" value="InterPro"/>
</dbReference>
<dbReference type="CDD" id="cd02576">
    <property type="entry name" value="PseudoU_synth_ScPUS7"/>
    <property type="match status" value="1"/>
</dbReference>
<dbReference type="Gene3D" id="3.30.70.3160">
    <property type="match status" value="1"/>
</dbReference>
<dbReference type="InterPro" id="IPR042214">
    <property type="entry name" value="TruD_catalytic"/>
</dbReference>
<dbReference type="Gene3D" id="3.30.2350.20">
    <property type="entry name" value="TruD, catalytic domain"/>
    <property type="match status" value="1"/>
</dbReference>
<dbReference type="GO" id="GO:0008033">
    <property type="term" value="P:tRNA processing"/>
    <property type="evidence" value="ECO:0007669"/>
    <property type="project" value="UniProtKB-KW"/>
</dbReference>
<organism evidence="9">
    <name type="scientific">Haemonchus placei</name>
    <name type="common">Barber's pole worm</name>
    <dbReference type="NCBI Taxonomy" id="6290"/>
    <lineage>
        <taxon>Eukaryota</taxon>
        <taxon>Metazoa</taxon>
        <taxon>Ecdysozoa</taxon>
        <taxon>Nematoda</taxon>
        <taxon>Chromadorea</taxon>
        <taxon>Rhabditida</taxon>
        <taxon>Rhabditina</taxon>
        <taxon>Rhabditomorpha</taxon>
        <taxon>Strongyloidea</taxon>
        <taxon>Trichostrongylidae</taxon>
        <taxon>Haemonchus</taxon>
    </lineage>
</organism>
<evidence type="ECO:0000259" key="6">
    <source>
        <dbReference type="PROSITE" id="PS50984"/>
    </source>
</evidence>
<dbReference type="Pfam" id="PF01142">
    <property type="entry name" value="TruD"/>
    <property type="match status" value="1"/>
</dbReference>
<comment type="similarity">
    <text evidence="1">Belongs to the pseudouridine synthase TruD family.</text>
</comment>
<evidence type="ECO:0000313" key="8">
    <source>
        <dbReference type="Proteomes" id="UP000268014"/>
    </source>
</evidence>
<feature type="domain" description="TRUD" evidence="6">
    <location>
        <begin position="284"/>
        <end position="470"/>
    </location>
</feature>
<evidence type="ECO:0000256" key="4">
    <source>
        <dbReference type="ARBA" id="ARBA00036943"/>
    </source>
</evidence>
<dbReference type="Gene3D" id="1.10.1510.30">
    <property type="match status" value="1"/>
</dbReference>
<protein>
    <submittedName>
        <fullName evidence="9">TRUD domain-containing protein</fullName>
    </submittedName>
</protein>
<evidence type="ECO:0000313" key="9">
    <source>
        <dbReference type="WBParaSite" id="HPLM_0001682301-mRNA-1"/>
    </source>
</evidence>
<accession>A0A158QR81</accession>
<dbReference type="Proteomes" id="UP000268014">
    <property type="component" value="Unassembled WGS sequence"/>
</dbReference>
<evidence type="ECO:0000256" key="1">
    <source>
        <dbReference type="ARBA" id="ARBA00007953"/>
    </source>
</evidence>
<dbReference type="SUPFAM" id="SSF55120">
    <property type="entry name" value="Pseudouridine synthase"/>
    <property type="match status" value="1"/>
</dbReference>
<dbReference type="PROSITE" id="PS50984">
    <property type="entry name" value="TRUD"/>
    <property type="match status" value="1"/>
</dbReference>
<keyword evidence="3" id="KW-0413">Isomerase</keyword>
<comment type="catalytic activity">
    <reaction evidence="4">
        <text>a uridine in tRNA = a pseudouridine in tRNA</text>
        <dbReference type="Rhea" id="RHEA:54572"/>
        <dbReference type="Rhea" id="RHEA-COMP:13339"/>
        <dbReference type="Rhea" id="RHEA-COMP:13934"/>
        <dbReference type="ChEBI" id="CHEBI:65314"/>
        <dbReference type="ChEBI" id="CHEBI:65315"/>
    </reaction>
</comment>
<feature type="transmembrane region" description="Helical" evidence="5">
    <location>
        <begin position="34"/>
        <end position="56"/>
    </location>
</feature>
<dbReference type="EMBL" id="UZAF01019603">
    <property type="protein sequence ID" value="VDO61835.1"/>
    <property type="molecule type" value="Genomic_DNA"/>
</dbReference>
<dbReference type="InterPro" id="IPR001656">
    <property type="entry name" value="PsdUridine_synth_TruD"/>
</dbReference>
<evidence type="ECO:0000256" key="3">
    <source>
        <dbReference type="ARBA" id="ARBA00023235"/>
    </source>
</evidence>
<dbReference type="OrthoDB" id="447290at2759"/>
<keyword evidence="2" id="KW-0819">tRNA processing</keyword>